<evidence type="ECO:0000313" key="1">
    <source>
        <dbReference type="EMBL" id="GGF93197.1"/>
    </source>
</evidence>
<evidence type="ECO:0000313" key="2">
    <source>
        <dbReference type="Proteomes" id="UP000636949"/>
    </source>
</evidence>
<accession>A0A8J3E8P5</accession>
<proteinExistence type="predicted"/>
<organism evidence="1 2">
    <name type="scientific">Cysteiniphilum litorale</name>
    <dbReference type="NCBI Taxonomy" id="2056700"/>
    <lineage>
        <taxon>Bacteria</taxon>
        <taxon>Pseudomonadati</taxon>
        <taxon>Pseudomonadota</taxon>
        <taxon>Gammaproteobacteria</taxon>
        <taxon>Thiotrichales</taxon>
        <taxon>Fastidiosibacteraceae</taxon>
        <taxon>Cysteiniphilum</taxon>
    </lineage>
</organism>
<protein>
    <submittedName>
        <fullName evidence="1">Uncharacterized protein</fullName>
    </submittedName>
</protein>
<sequence>MNRIDLCQALTGEWIGSWGDHSNVRLDIYVIDTMFDGFYYIDEHKVQFQGTIIEDTDHARIYFNPPMAPDSGGWFYYDSKVLEVYCKDRRSTFHKTK</sequence>
<dbReference type="OrthoDB" id="9885030at2"/>
<keyword evidence="2" id="KW-1185">Reference proteome</keyword>
<dbReference type="AlphaFoldDB" id="A0A8J3E8P5"/>
<dbReference type="RefSeq" id="WP_117002153.1">
    <property type="nucleotide sequence ID" value="NZ_BMJS01000005.1"/>
</dbReference>
<comment type="caution">
    <text evidence="1">The sequence shown here is derived from an EMBL/GenBank/DDBJ whole genome shotgun (WGS) entry which is preliminary data.</text>
</comment>
<dbReference type="EMBL" id="BMJS01000005">
    <property type="protein sequence ID" value="GGF93197.1"/>
    <property type="molecule type" value="Genomic_DNA"/>
</dbReference>
<reference evidence="1" key="1">
    <citation type="journal article" date="2014" name="Int. J. Syst. Evol. Microbiol.">
        <title>Complete genome sequence of Corynebacterium casei LMG S-19264T (=DSM 44701T), isolated from a smear-ripened cheese.</title>
        <authorList>
            <consortium name="US DOE Joint Genome Institute (JGI-PGF)"/>
            <person name="Walter F."/>
            <person name="Albersmeier A."/>
            <person name="Kalinowski J."/>
            <person name="Ruckert C."/>
        </authorList>
    </citation>
    <scope>NUCLEOTIDE SEQUENCE</scope>
    <source>
        <strain evidence="1">CGMCC 1.15758</strain>
    </source>
</reference>
<dbReference type="Proteomes" id="UP000636949">
    <property type="component" value="Unassembled WGS sequence"/>
</dbReference>
<gene>
    <name evidence="1" type="ORF">GCM10010995_07910</name>
</gene>
<name>A0A8J3E8P5_9GAMM</name>
<reference evidence="1" key="2">
    <citation type="submission" date="2020-09" db="EMBL/GenBank/DDBJ databases">
        <authorList>
            <person name="Sun Q."/>
            <person name="Zhou Y."/>
        </authorList>
    </citation>
    <scope>NUCLEOTIDE SEQUENCE</scope>
    <source>
        <strain evidence="1">CGMCC 1.15758</strain>
    </source>
</reference>